<evidence type="ECO:0000256" key="1">
    <source>
        <dbReference type="SAM" id="Phobius"/>
    </source>
</evidence>
<dbReference type="KEGG" id="hsr:HSBAA_64560"/>
<sequence>MAPAADREELMAELGHTSGIGMLLLKGLVPPVVLIVAVLGSILSGFATPTEASAVGRLAPWCWRWLTVNSTGRPLKMCCARRLT</sequence>
<proteinExistence type="predicted"/>
<evidence type="ECO:0000313" key="2">
    <source>
        <dbReference type="EMBL" id="BBI65150.1"/>
    </source>
</evidence>
<dbReference type="Proteomes" id="UP000320231">
    <property type="component" value="Chromosome"/>
</dbReference>
<evidence type="ECO:0000313" key="3">
    <source>
        <dbReference type="Proteomes" id="UP000320231"/>
    </source>
</evidence>
<keyword evidence="1" id="KW-0812">Transmembrane</keyword>
<keyword evidence="1" id="KW-1133">Transmembrane helix</keyword>
<dbReference type="AlphaFoldDB" id="A0A455UFZ5"/>
<reference evidence="2 3" key="1">
    <citation type="journal article" date="2019" name="Microbiol. Resour. Announc.">
        <title>Complete Genome Sequence of Halomonas sulfidaeris Strain Esulfide1 Isolated from a Metal Sulfide Rock at a Depth of 2,200 Meters, Obtained Using Nanopore Sequencing.</title>
        <authorList>
            <person name="Saito M."/>
            <person name="Nishigata A."/>
            <person name="Galipon J."/>
            <person name="Arakawa K."/>
        </authorList>
    </citation>
    <scope>NUCLEOTIDE SEQUENCE [LARGE SCALE GENOMIC DNA]</scope>
    <source>
        <strain evidence="2 3">ATCC BAA-803</strain>
    </source>
</reference>
<accession>A0A455UFZ5</accession>
<protein>
    <recommendedName>
        <fullName evidence="4">TRAP C4-dicarboxylate transport system permease DctM subunit domain-containing protein</fullName>
    </recommendedName>
</protein>
<organism evidence="2 3">
    <name type="scientific">Vreelandella sulfidaeris</name>
    <dbReference type="NCBI Taxonomy" id="115553"/>
    <lineage>
        <taxon>Bacteria</taxon>
        <taxon>Pseudomonadati</taxon>
        <taxon>Pseudomonadota</taxon>
        <taxon>Gammaproteobacteria</taxon>
        <taxon>Oceanospirillales</taxon>
        <taxon>Halomonadaceae</taxon>
        <taxon>Vreelandella</taxon>
    </lineage>
</organism>
<feature type="transmembrane region" description="Helical" evidence="1">
    <location>
        <begin position="28"/>
        <end position="47"/>
    </location>
</feature>
<evidence type="ECO:0008006" key="4">
    <source>
        <dbReference type="Google" id="ProtNLM"/>
    </source>
</evidence>
<keyword evidence="1" id="KW-0472">Membrane</keyword>
<name>A0A455UFZ5_9GAMM</name>
<gene>
    <name evidence="2" type="ORF">HSBAA_64560</name>
</gene>
<dbReference type="EMBL" id="AP019514">
    <property type="protein sequence ID" value="BBI65150.1"/>
    <property type="molecule type" value="Genomic_DNA"/>
</dbReference>